<evidence type="ECO:0000313" key="13">
    <source>
        <dbReference type="Proteomes" id="UP000749559"/>
    </source>
</evidence>
<dbReference type="InterPro" id="IPR017452">
    <property type="entry name" value="GPCR_Rhodpsn_7TM"/>
</dbReference>
<name>A0A8J1U3H7_OWEFU</name>
<dbReference type="OrthoDB" id="2132067at2759"/>
<evidence type="ECO:0000256" key="2">
    <source>
        <dbReference type="ARBA" id="ARBA00010663"/>
    </source>
</evidence>
<comment type="subcellular location">
    <subcellularLocation>
        <location evidence="1">Cell membrane</location>
        <topology evidence="1">Multi-pass membrane protein</topology>
    </subcellularLocation>
</comment>
<dbReference type="SUPFAM" id="SSF81321">
    <property type="entry name" value="Family A G protein-coupled receptor-like"/>
    <property type="match status" value="1"/>
</dbReference>
<dbReference type="Proteomes" id="UP000749559">
    <property type="component" value="Unassembled WGS sequence"/>
</dbReference>
<keyword evidence="4" id="KW-0812">Transmembrane</keyword>
<evidence type="ECO:0000256" key="8">
    <source>
        <dbReference type="ARBA" id="ARBA00023157"/>
    </source>
</evidence>
<dbReference type="PROSITE" id="PS50262">
    <property type="entry name" value="G_PROTEIN_RECEP_F1_2"/>
    <property type="match status" value="1"/>
</dbReference>
<dbReference type="EMBL" id="CAIIXF020000008">
    <property type="protein sequence ID" value="CAH1790792.1"/>
    <property type="molecule type" value="Genomic_DNA"/>
</dbReference>
<evidence type="ECO:0000313" key="12">
    <source>
        <dbReference type="EMBL" id="CAH1790792.1"/>
    </source>
</evidence>
<dbReference type="PANTHER" id="PTHR45695">
    <property type="entry name" value="LEUCOKININ RECEPTOR-RELATED"/>
    <property type="match status" value="1"/>
</dbReference>
<sequence>MESLNTTTEQITYVLKENGSFNNTDQDFTTDEYDVSAIKIIIPTLFTIITVIGTIGSCLVIYTLVFKKNSKKQMILNGLLVNLAVADLLFIIICVPVAAAYRVMENWPFGDAMCKLLHFLKEFSAYMSIYSLVAISVTRYFTIVRARFSGNIPSQHRMYTLFVYMGLWVIVPLVNIPNLFIFGTKKFRPHLYGRVYTLCGSIYPEANKKKMLCFLVFSYILPVTIVSVTHFLIVRHINKNSADVTPGSIRRRRNANRIIIATTTGFAVCWLPIQLYVILSSCLPIHVIYTSEAFAIFGIVAEVLAYSNSCINPIIYNFVSEDFRKDFIENVCAKCFYSNRTILVSKTSDTSNR</sequence>
<evidence type="ECO:0000256" key="11">
    <source>
        <dbReference type="ARBA" id="ARBA00023224"/>
    </source>
</evidence>
<keyword evidence="3" id="KW-1003">Cell membrane</keyword>
<protein>
    <submittedName>
        <fullName evidence="12">Uncharacterized protein</fullName>
    </submittedName>
</protein>
<evidence type="ECO:0000256" key="7">
    <source>
        <dbReference type="ARBA" id="ARBA00023136"/>
    </source>
</evidence>
<dbReference type="GO" id="GO:0005886">
    <property type="term" value="C:plasma membrane"/>
    <property type="evidence" value="ECO:0007669"/>
    <property type="project" value="UniProtKB-SubCell"/>
</dbReference>
<dbReference type="PRINTS" id="PR01012">
    <property type="entry name" value="NRPEPTIDEYR"/>
</dbReference>
<accession>A0A8J1U3H7</accession>
<dbReference type="PANTHER" id="PTHR45695:SF23">
    <property type="entry name" value="GALANIN-LIKE G-PROTEIN COUPLED RECEPTOR NPR-9"/>
    <property type="match status" value="1"/>
</dbReference>
<reference evidence="12" key="1">
    <citation type="submission" date="2022-03" db="EMBL/GenBank/DDBJ databases">
        <authorList>
            <person name="Martin C."/>
        </authorList>
    </citation>
    <scope>NUCLEOTIDE SEQUENCE</scope>
</reference>
<proteinExistence type="inferred from homology"/>
<dbReference type="Gene3D" id="1.20.1070.10">
    <property type="entry name" value="Rhodopsin 7-helix transmembrane proteins"/>
    <property type="match status" value="1"/>
</dbReference>
<keyword evidence="11" id="KW-0807">Transducer</keyword>
<dbReference type="PRINTS" id="PR00237">
    <property type="entry name" value="GPCRRHODOPSN"/>
</dbReference>
<evidence type="ECO:0000256" key="6">
    <source>
        <dbReference type="ARBA" id="ARBA00023040"/>
    </source>
</evidence>
<evidence type="ECO:0000256" key="3">
    <source>
        <dbReference type="ARBA" id="ARBA00022475"/>
    </source>
</evidence>
<dbReference type="GO" id="GO:0004983">
    <property type="term" value="F:neuropeptide Y receptor activity"/>
    <property type="evidence" value="ECO:0007669"/>
    <property type="project" value="InterPro"/>
</dbReference>
<evidence type="ECO:0000256" key="4">
    <source>
        <dbReference type="ARBA" id="ARBA00022692"/>
    </source>
</evidence>
<evidence type="ECO:0000256" key="5">
    <source>
        <dbReference type="ARBA" id="ARBA00022989"/>
    </source>
</evidence>
<dbReference type="AlphaFoldDB" id="A0A8J1U3H7"/>
<keyword evidence="6" id="KW-0297">G-protein coupled receptor</keyword>
<keyword evidence="10" id="KW-0325">Glycoprotein</keyword>
<evidence type="ECO:0000256" key="9">
    <source>
        <dbReference type="ARBA" id="ARBA00023170"/>
    </source>
</evidence>
<feature type="non-terminal residue" evidence="12">
    <location>
        <position position="353"/>
    </location>
</feature>
<keyword evidence="5" id="KW-1133">Transmembrane helix</keyword>
<gene>
    <name evidence="12" type="ORF">OFUS_LOCUS15962</name>
</gene>
<dbReference type="InterPro" id="IPR000611">
    <property type="entry name" value="NPY_rcpt"/>
</dbReference>
<comment type="similarity">
    <text evidence="2">Belongs to the G-protein coupled receptor 1 family.</text>
</comment>
<comment type="caution">
    <text evidence="12">The sequence shown here is derived from an EMBL/GenBank/DDBJ whole genome shotgun (WGS) entry which is preliminary data.</text>
</comment>
<keyword evidence="9" id="KW-0675">Receptor</keyword>
<keyword evidence="13" id="KW-1185">Reference proteome</keyword>
<keyword evidence="7" id="KW-0472">Membrane</keyword>
<keyword evidence="8" id="KW-1015">Disulfide bond</keyword>
<organism evidence="12 13">
    <name type="scientific">Owenia fusiformis</name>
    <name type="common">Polychaete worm</name>
    <dbReference type="NCBI Taxonomy" id="6347"/>
    <lineage>
        <taxon>Eukaryota</taxon>
        <taxon>Metazoa</taxon>
        <taxon>Spiralia</taxon>
        <taxon>Lophotrochozoa</taxon>
        <taxon>Annelida</taxon>
        <taxon>Polychaeta</taxon>
        <taxon>Sedentaria</taxon>
        <taxon>Canalipalpata</taxon>
        <taxon>Sabellida</taxon>
        <taxon>Oweniida</taxon>
        <taxon>Oweniidae</taxon>
        <taxon>Owenia</taxon>
    </lineage>
</organism>
<evidence type="ECO:0000256" key="10">
    <source>
        <dbReference type="ARBA" id="ARBA00023180"/>
    </source>
</evidence>
<evidence type="ECO:0000256" key="1">
    <source>
        <dbReference type="ARBA" id="ARBA00004651"/>
    </source>
</evidence>
<dbReference type="InterPro" id="IPR000276">
    <property type="entry name" value="GPCR_Rhodpsn"/>
</dbReference>
<dbReference type="Pfam" id="PF00001">
    <property type="entry name" value="7tm_1"/>
    <property type="match status" value="1"/>
</dbReference>